<protein>
    <recommendedName>
        <fullName evidence="3">Apea-like HEPN domain-containing protein</fullName>
    </recommendedName>
</protein>
<accession>A0ABQ5MDY3</accession>
<dbReference type="Proteomes" id="UP001419084">
    <property type="component" value="Unassembled WGS sequence"/>
</dbReference>
<dbReference type="RefSeq" id="WP_346066485.1">
    <property type="nucleotide sequence ID" value="NZ_BRPJ01000101.1"/>
</dbReference>
<comment type="caution">
    <text evidence="1">The sequence shown here is derived from an EMBL/GenBank/DDBJ whole genome shotgun (WGS) entry which is preliminary data.</text>
</comment>
<keyword evidence="2" id="KW-1185">Reference proteome</keyword>
<evidence type="ECO:0008006" key="3">
    <source>
        <dbReference type="Google" id="ProtNLM"/>
    </source>
</evidence>
<gene>
    <name evidence="1" type="ORF">LAD12857_49660</name>
</gene>
<proteinExistence type="predicted"/>
<reference evidence="1 2" key="1">
    <citation type="journal article" date="2024" name="Int. J. Syst. Evol. Microbiol.">
        <title>Lacrimispora brassicae sp. nov. isolated from fermented cabbage, and proposal of Clostridium indicum Gundawar et al. 2019 and Clostridium methoxybenzovorans Mechichi et al. 1999 as heterotypic synonyms of Lacrimispora amygdalina (Parshina et al. 2003) Haas and Blanchard 2020 and Lacrimispora indolis (McClung and McCoy 1957) Haas and Blanchard 2020, respectively.</title>
        <authorList>
            <person name="Kobayashi H."/>
            <person name="Tanizawa Y."/>
            <person name="Sakamoto M."/>
            <person name="Ohkuma M."/>
            <person name="Tohno M."/>
        </authorList>
    </citation>
    <scope>NUCLEOTIDE SEQUENCE [LARGE SCALE GENOMIC DNA]</scope>
    <source>
        <strain evidence="1 2">DSM 12857</strain>
    </source>
</reference>
<sequence length="409" mass="47914">MSMYGDSNVKVKDLKEWAAQLSIEQINKVNIAGECYELTVMDRELLQLQIDLFKKYVAALSEGDDWRRVQHSVSKIFNHIFFKVSDNAIKIANYYECLLISGNVYTKKKIIKGFDYTEVGEISIYEDDKLIGCIGMKSDLLWSVLIDYFIYESDIGEIIHTCQNHEEYLSIQLTNINGLSLSQIEHKVRQILLECSNEFGLDFKVVKLSKELNIVGEDGVYRLDLQNNYYENEPLIYFNNGIATEDIRMKYLSYYQVLEYFFNRVQNYKLLDEIKQGNYLESNNINHKNLKKILKKYVNKLSERESLKLVISRGVNIQNIKDWINRDIARIEQYTNWTEPRVNIDILKSDDKIIDKLAERFYYFRCAIAHAKGDTDEYLAIPEQSNEIICNEIDLIKLVAEQVMLNCSE</sequence>
<organism evidence="1 2">
    <name type="scientific">Lacrimispora amygdalina</name>
    <dbReference type="NCBI Taxonomy" id="253257"/>
    <lineage>
        <taxon>Bacteria</taxon>
        <taxon>Bacillati</taxon>
        <taxon>Bacillota</taxon>
        <taxon>Clostridia</taxon>
        <taxon>Lachnospirales</taxon>
        <taxon>Lachnospiraceae</taxon>
        <taxon>Lacrimispora</taxon>
    </lineage>
</organism>
<evidence type="ECO:0000313" key="1">
    <source>
        <dbReference type="EMBL" id="GLB33043.1"/>
    </source>
</evidence>
<dbReference type="EMBL" id="BRPJ01000101">
    <property type="protein sequence ID" value="GLB33043.1"/>
    <property type="molecule type" value="Genomic_DNA"/>
</dbReference>
<name>A0ABQ5MDY3_9FIRM</name>
<evidence type="ECO:0000313" key="2">
    <source>
        <dbReference type="Proteomes" id="UP001419084"/>
    </source>
</evidence>